<reference evidence="3 4" key="1">
    <citation type="submission" date="2021-01" db="EMBL/GenBank/DDBJ databases">
        <title>Draft genome sequence of Micromonospora sp. strain STR1_7.</title>
        <authorList>
            <person name="Karlyshev A."/>
            <person name="Jawad R."/>
        </authorList>
    </citation>
    <scope>NUCLEOTIDE SEQUENCE [LARGE SCALE GENOMIC DNA]</scope>
    <source>
        <strain evidence="3 4">STR1-7</strain>
    </source>
</reference>
<keyword evidence="4" id="KW-1185">Reference proteome</keyword>
<dbReference type="Pfam" id="PF04149">
    <property type="entry name" value="DUF397"/>
    <property type="match status" value="1"/>
</dbReference>
<dbReference type="Proteomes" id="UP000601027">
    <property type="component" value="Unassembled WGS sequence"/>
</dbReference>
<feature type="domain" description="DUF397" evidence="2">
    <location>
        <begin position="23"/>
        <end position="81"/>
    </location>
</feature>
<comment type="caution">
    <text evidence="3">The sequence shown here is derived from an EMBL/GenBank/DDBJ whole genome shotgun (WGS) entry which is preliminary data.</text>
</comment>
<dbReference type="EMBL" id="JAEVHM010000117">
    <property type="protein sequence ID" value="MBM0234098.1"/>
    <property type="molecule type" value="Genomic_DNA"/>
</dbReference>
<dbReference type="InterPro" id="IPR007278">
    <property type="entry name" value="DUF397"/>
</dbReference>
<name>A0ABS1XXU7_9ACTN</name>
<evidence type="ECO:0000256" key="1">
    <source>
        <dbReference type="SAM" id="MobiDB-lite"/>
    </source>
</evidence>
<evidence type="ECO:0000313" key="4">
    <source>
        <dbReference type="Proteomes" id="UP000601027"/>
    </source>
</evidence>
<sequence length="99" mass="10903">MFRGRIRTRGRGVLHDDSQGDGVWRTSSRSGGEGDCVEVAGHRPMEDSGLVRRDGRALDRRHRCHVVPRGVRGSLHELGGVLPTGRGHLRHGLPRRALA</sequence>
<gene>
    <name evidence="3" type="ORF">JNW91_20965</name>
</gene>
<feature type="compositionally biased region" description="Basic residues" evidence="1">
    <location>
        <begin position="1"/>
        <end position="12"/>
    </location>
</feature>
<evidence type="ECO:0000313" key="3">
    <source>
        <dbReference type="EMBL" id="MBM0234098.1"/>
    </source>
</evidence>
<proteinExistence type="predicted"/>
<evidence type="ECO:0000259" key="2">
    <source>
        <dbReference type="Pfam" id="PF04149"/>
    </source>
</evidence>
<protein>
    <submittedName>
        <fullName evidence="3">DUF397 domain-containing protein</fullName>
    </submittedName>
</protein>
<feature type="region of interest" description="Disordered" evidence="1">
    <location>
        <begin position="1"/>
        <end position="40"/>
    </location>
</feature>
<organism evidence="3 4">
    <name type="scientific">Micromonospora parastrephiae</name>
    <dbReference type="NCBI Taxonomy" id="2806101"/>
    <lineage>
        <taxon>Bacteria</taxon>
        <taxon>Bacillati</taxon>
        <taxon>Actinomycetota</taxon>
        <taxon>Actinomycetes</taxon>
        <taxon>Micromonosporales</taxon>
        <taxon>Micromonosporaceae</taxon>
        <taxon>Micromonospora</taxon>
    </lineage>
</organism>
<accession>A0ABS1XXU7</accession>